<dbReference type="InterPro" id="IPR027417">
    <property type="entry name" value="P-loop_NTPase"/>
</dbReference>
<dbReference type="Gene3D" id="1.10.10.10">
    <property type="entry name" value="Winged helix-like DNA-binding domain superfamily/Winged helix DNA-binding domain"/>
    <property type="match status" value="1"/>
</dbReference>
<dbReference type="SUPFAM" id="SSF46894">
    <property type="entry name" value="C-terminal effector domain of the bipartite response regulators"/>
    <property type="match status" value="1"/>
</dbReference>
<proteinExistence type="predicted"/>
<feature type="region of interest" description="Disordered" evidence="1">
    <location>
        <begin position="811"/>
        <end position="835"/>
    </location>
</feature>
<dbReference type="CDD" id="cd06170">
    <property type="entry name" value="LuxR_C_like"/>
    <property type="match status" value="1"/>
</dbReference>
<organism evidence="3 4">
    <name type="scientific">Nocardia veterana</name>
    <dbReference type="NCBI Taxonomy" id="132249"/>
    <lineage>
        <taxon>Bacteria</taxon>
        <taxon>Bacillati</taxon>
        <taxon>Actinomycetota</taxon>
        <taxon>Actinomycetes</taxon>
        <taxon>Mycobacteriales</taxon>
        <taxon>Nocardiaceae</taxon>
        <taxon>Nocardia</taxon>
    </lineage>
</organism>
<dbReference type="SMART" id="SM00421">
    <property type="entry name" value="HTH_LUXR"/>
    <property type="match status" value="1"/>
</dbReference>
<dbReference type="InterPro" id="IPR016032">
    <property type="entry name" value="Sig_transdc_resp-reg_C-effctor"/>
</dbReference>
<accession>A0A7X6RHV4</accession>
<keyword evidence="4" id="KW-1185">Reference proteome</keyword>
<dbReference type="RefSeq" id="WP_168441231.1">
    <property type="nucleotide sequence ID" value="NZ_CAWPHS010000067.1"/>
</dbReference>
<dbReference type="AlphaFoldDB" id="A0A7X6RHV4"/>
<dbReference type="InterPro" id="IPR036388">
    <property type="entry name" value="WH-like_DNA-bd_sf"/>
</dbReference>
<dbReference type="Gene3D" id="3.40.50.300">
    <property type="entry name" value="P-loop containing nucleotide triphosphate hydrolases"/>
    <property type="match status" value="1"/>
</dbReference>
<feature type="compositionally biased region" description="Basic and acidic residues" evidence="1">
    <location>
        <begin position="820"/>
        <end position="835"/>
    </location>
</feature>
<feature type="domain" description="HTH luxR-type" evidence="2">
    <location>
        <begin position="759"/>
        <end position="816"/>
    </location>
</feature>
<protein>
    <submittedName>
        <fullName evidence="3">LuxR family transcriptional regulator</fullName>
    </submittedName>
</protein>
<comment type="caution">
    <text evidence="3">The sequence shown here is derived from an EMBL/GenBank/DDBJ whole genome shotgun (WGS) entry which is preliminary data.</text>
</comment>
<dbReference type="EMBL" id="JAAXPE010000007">
    <property type="protein sequence ID" value="NKY85958.1"/>
    <property type="molecule type" value="Genomic_DNA"/>
</dbReference>
<sequence length="835" mass="89892">MSSARGVFGPGPRSTADGFVGREAELERVATLLLDSARLITLVGPGGIGKTRLAMEVSARLRRARRGPVYWVRLARLPKGAAPAEVEDEIARSVVDGDFSGRPVRAALLAALDGTDTPGRGGHPLLVLDNCEHVLDGVGPVVAELLDGVPGLSVLATSRTALGWVDEQLLPIAPLPNATAVQLFRQRAALTGRAVGESERATVESICRHLHNYPLFIRLAAARLRYQPLPAILRDLDGAVDRRLRWSPGFRVGDEERHRDIASVIAWSFDLCGDAERLLFERMSVFAAGYDADPAEPGPDSGQAGVGQEVGAELDAIEAVCADADLPAHEIEPLLEQLADRSLVSIHIGAETVRYSLLESFRLYAEQRVRARGDGHWERLAARHRRYYRDQLVAARWVGPHEQHLLSWARAAWDNLLCAIDSSLTDPAEAVVGLEIATGLIALRIPFLRGLLRESRQLAERSLDAVRSFGGCPPELEISALALIGWLALCQGMSEDAGRMLDQCVATSLGTVPPGWRDDPAVDLGLPAPVDYLWGSVLLLTVEQPPASVVLARARAKFAAAGDTGGAAMSELFESLAAAFYGTPEVALETTRRHLATMTESGAQWAISWAKLAAAIATTAHGDPAAAEALCDSAVRWQRSMGDQWGGVWALHIRSWIAARRIGDSTDAAVRIEHARRIARLYGETSALRRRLGIDLTNLRPFAAETVKATDLARSILRPADFDAAVAEGQVRGGMARPEPIEDSVPAGAAPETARDSRWEALTAAEQEVAVLAAAGLTNTAIAARRGTSNRTVDAQVAAILPKLMIGSRREILPNLPAPQRDRAERESRRRSAAH</sequence>
<dbReference type="GO" id="GO:0006355">
    <property type="term" value="P:regulation of DNA-templated transcription"/>
    <property type="evidence" value="ECO:0007669"/>
    <property type="project" value="InterPro"/>
</dbReference>
<dbReference type="SUPFAM" id="SSF52540">
    <property type="entry name" value="P-loop containing nucleoside triphosphate hydrolases"/>
    <property type="match status" value="1"/>
</dbReference>
<dbReference type="Proteomes" id="UP000523447">
    <property type="component" value="Unassembled WGS sequence"/>
</dbReference>
<name>A0A7X6RHV4_9NOCA</name>
<dbReference type="PANTHER" id="PTHR47691:SF3">
    <property type="entry name" value="HTH-TYPE TRANSCRIPTIONAL REGULATOR RV0890C-RELATED"/>
    <property type="match status" value="1"/>
</dbReference>
<evidence type="ECO:0000313" key="4">
    <source>
        <dbReference type="Proteomes" id="UP000523447"/>
    </source>
</evidence>
<gene>
    <name evidence="3" type="ORF">HGA07_10010</name>
</gene>
<evidence type="ECO:0000256" key="1">
    <source>
        <dbReference type="SAM" id="MobiDB-lite"/>
    </source>
</evidence>
<dbReference type="Pfam" id="PF00196">
    <property type="entry name" value="GerE"/>
    <property type="match status" value="1"/>
</dbReference>
<dbReference type="InterPro" id="IPR000792">
    <property type="entry name" value="Tscrpt_reg_LuxR_C"/>
</dbReference>
<dbReference type="PANTHER" id="PTHR47691">
    <property type="entry name" value="REGULATOR-RELATED"/>
    <property type="match status" value="1"/>
</dbReference>
<evidence type="ECO:0000259" key="2">
    <source>
        <dbReference type="SMART" id="SM00421"/>
    </source>
</evidence>
<evidence type="ECO:0000313" key="3">
    <source>
        <dbReference type="EMBL" id="NKY85958.1"/>
    </source>
</evidence>
<reference evidence="3 4" key="1">
    <citation type="submission" date="2020-04" db="EMBL/GenBank/DDBJ databases">
        <title>MicrobeNet Type strains.</title>
        <authorList>
            <person name="Nicholson A.C."/>
        </authorList>
    </citation>
    <scope>NUCLEOTIDE SEQUENCE [LARGE SCALE GENOMIC DNA]</scope>
    <source>
        <strain evidence="3 4">DSM 44445</strain>
    </source>
</reference>
<dbReference type="GO" id="GO:0003677">
    <property type="term" value="F:DNA binding"/>
    <property type="evidence" value="ECO:0007669"/>
    <property type="project" value="InterPro"/>
</dbReference>